<evidence type="ECO:0000313" key="3">
    <source>
        <dbReference type="Proteomes" id="UP000807342"/>
    </source>
</evidence>
<feature type="transmembrane region" description="Helical" evidence="1">
    <location>
        <begin position="250"/>
        <end position="271"/>
    </location>
</feature>
<sequence>MSSQLLPWECLDLISLTTVNGVLYGIALSLYVLSIRLFYPQLKNSHQRRHVMFMFAYTSAVMICGIIFLALQTWMVQLAYIDHNTSPGATKEYERIYVYAQPGGIASDTFGITIDALTLGIQIWRLWVIYGATRYAIAIIILPSLLFFCLLALNITAIALDPSSTRGRIFAIGMTLIMSQLTIEVFVTALIIGRLLVVRRRHISTMGASESSKQYMGIAAMLIESYALESAWTIALLISEVLDNAPVAAFFANCDPVIEIIAYLLVIYRVFSGRGWNRQTEQQISSLQFQAGRTTHSTTSEIVTQASHSSSVVEVVATS</sequence>
<feature type="transmembrane region" description="Helical" evidence="1">
    <location>
        <begin position="169"/>
        <end position="197"/>
    </location>
</feature>
<dbReference type="OrthoDB" id="2641762at2759"/>
<proteinExistence type="predicted"/>
<feature type="transmembrane region" description="Helical" evidence="1">
    <location>
        <begin position="218"/>
        <end position="238"/>
    </location>
</feature>
<keyword evidence="1" id="KW-0472">Membrane</keyword>
<evidence type="ECO:0000256" key="1">
    <source>
        <dbReference type="SAM" id="Phobius"/>
    </source>
</evidence>
<reference evidence="2" key="1">
    <citation type="submission" date="2020-11" db="EMBL/GenBank/DDBJ databases">
        <authorList>
            <consortium name="DOE Joint Genome Institute"/>
            <person name="Ahrendt S."/>
            <person name="Riley R."/>
            <person name="Andreopoulos W."/>
            <person name="Labutti K."/>
            <person name="Pangilinan J."/>
            <person name="Ruiz-Duenas F.J."/>
            <person name="Barrasa J.M."/>
            <person name="Sanchez-Garcia M."/>
            <person name="Camarero S."/>
            <person name="Miyauchi S."/>
            <person name="Serrano A."/>
            <person name="Linde D."/>
            <person name="Babiker R."/>
            <person name="Drula E."/>
            <person name="Ayuso-Fernandez I."/>
            <person name="Pacheco R."/>
            <person name="Padilla G."/>
            <person name="Ferreira P."/>
            <person name="Barriuso J."/>
            <person name="Kellner H."/>
            <person name="Castanera R."/>
            <person name="Alfaro M."/>
            <person name="Ramirez L."/>
            <person name="Pisabarro A.G."/>
            <person name="Kuo A."/>
            <person name="Tritt A."/>
            <person name="Lipzen A."/>
            <person name="He G."/>
            <person name="Yan M."/>
            <person name="Ng V."/>
            <person name="Cullen D."/>
            <person name="Martin F."/>
            <person name="Rosso M.-N."/>
            <person name="Henrissat B."/>
            <person name="Hibbett D."/>
            <person name="Martinez A.T."/>
            <person name="Grigoriev I.V."/>
        </authorList>
    </citation>
    <scope>NUCLEOTIDE SEQUENCE</scope>
    <source>
        <strain evidence="2">MF-IS2</strain>
    </source>
</reference>
<feature type="transmembrane region" description="Helical" evidence="1">
    <location>
        <begin position="21"/>
        <end position="39"/>
    </location>
</feature>
<dbReference type="Proteomes" id="UP000807342">
    <property type="component" value="Unassembled WGS sequence"/>
</dbReference>
<dbReference type="EMBL" id="MU151349">
    <property type="protein sequence ID" value="KAF9444754.1"/>
    <property type="molecule type" value="Genomic_DNA"/>
</dbReference>
<feature type="transmembrane region" description="Helical" evidence="1">
    <location>
        <begin position="109"/>
        <end position="128"/>
    </location>
</feature>
<organism evidence="2 3">
    <name type="scientific">Macrolepiota fuliginosa MF-IS2</name>
    <dbReference type="NCBI Taxonomy" id="1400762"/>
    <lineage>
        <taxon>Eukaryota</taxon>
        <taxon>Fungi</taxon>
        <taxon>Dikarya</taxon>
        <taxon>Basidiomycota</taxon>
        <taxon>Agaricomycotina</taxon>
        <taxon>Agaricomycetes</taxon>
        <taxon>Agaricomycetidae</taxon>
        <taxon>Agaricales</taxon>
        <taxon>Agaricineae</taxon>
        <taxon>Agaricaceae</taxon>
        <taxon>Macrolepiota</taxon>
    </lineage>
</organism>
<protein>
    <submittedName>
        <fullName evidence="2">Uncharacterized protein</fullName>
    </submittedName>
</protein>
<dbReference type="AlphaFoldDB" id="A0A9P5X549"/>
<evidence type="ECO:0000313" key="2">
    <source>
        <dbReference type="EMBL" id="KAF9444754.1"/>
    </source>
</evidence>
<comment type="caution">
    <text evidence="2">The sequence shown here is derived from an EMBL/GenBank/DDBJ whole genome shotgun (WGS) entry which is preliminary data.</text>
</comment>
<keyword evidence="3" id="KW-1185">Reference proteome</keyword>
<feature type="transmembrane region" description="Helical" evidence="1">
    <location>
        <begin position="51"/>
        <end position="71"/>
    </location>
</feature>
<gene>
    <name evidence="2" type="ORF">P691DRAFT_834537</name>
</gene>
<name>A0A9P5X549_9AGAR</name>
<keyword evidence="1" id="KW-1133">Transmembrane helix</keyword>
<feature type="transmembrane region" description="Helical" evidence="1">
    <location>
        <begin position="135"/>
        <end position="157"/>
    </location>
</feature>
<accession>A0A9P5X549</accession>
<keyword evidence="1" id="KW-0812">Transmembrane</keyword>